<dbReference type="InterPro" id="IPR006042">
    <property type="entry name" value="Xan_ur_permease"/>
</dbReference>
<feature type="transmembrane region" description="Helical" evidence="7">
    <location>
        <begin position="114"/>
        <end position="131"/>
    </location>
</feature>
<dbReference type="NCBIfam" id="NF037981">
    <property type="entry name" value="NCS2_1"/>
    <property type="match status" value="1"/>
</dbReference>
<keyword evidence="4 7" id="KW-0812">Transmembrane</keyword>
<feature type="transmembrane region" description="Helical" evidence="7">
    <location>
        <begin position="27"/>
        <end position="51"/>
    </location>
</feature>
<evidence type="ECO:0000256" key="4">
    <source>
        <dbReference type="ARBA" id="ARBA00022692"/>
    </source>
</evidence>
<keyword evidence="5 7" id="KW-1133">Transmembrane helix</keyword>
<evidence type="ECO:0000256" key="3">
    <source>
        <dbReference type="ARBA" id="ARBA00022448"/>
    </source>
</evidence>
<dbReference type="GO" id="GO:0005886">
    <property type="term" value="C:plasma membrane"/>
    <property type="evidence" value="ECO:0007669"/>
    <property type="project" value="TreeGrafter"/>
</dbReference>
<dbReference type="Proteomes" id="UP000184301">
    <property type="component" value="Unassembled WGS sequence"/>
</dbReference>
<feature type="transmembrane region" description="Helical" evidence="7">
    <location>
        <begin position="329"/>
        <end position="346"/>
    </location>
</feature>
<evidence type="ECO:0000256" key="2">
    <source>
        <dbReference type="ARBA" id="ARBA00008821"/>
    </source>
</evidence>
<feature type="transmembrane region" description="Helical" evidence="7">
    <location>
        <begin position="63"/>
        <end position="83"/>
    </location>
</feature>
<dbReference type="STRING" id="1121950.SAMN02745243_03782"/>
<gene>
    <name evidence="8" type="ORF">SAMN02745243_03782</name>
</gene>
<name>A0A1M6VIJ1_9FIRM</name>
<feature type="transmembrane region" description="Helical" evidence="7">
    <location>
        <begin position="386"/>
        <end position="404"/>
    </location>
</feature>
<dbReference type="PANTHER" id="PTHR42810:SF2">
    <property type="entry name" value="PURINE PERMEASE C1399.01C-RELATED"/>
    <property type="match status" value="1"/>
</dbReference>
<evidence type="ECO:0000256" key="7">
    <source>
        <dbReference type="SAM" id="Phobius"/>
    </source>
</evidence>
<dbReference type="OrthoDB" id="9805749at2"/>
<keyword evidence="6 7" id="KW-0472">Membrane</keyword>
<reference evidence="8 9" key="1">
    <citation type="submission" date="2016-11" db="EMBL/GenBank/DDBJ databases">
        <authorList>
            <person name="Jaros S."/>
            <person name="Januszkiewicz K."/>
            <person name="Wedrychowicz H."/>
        </authorList>
    </citation>
    <scope>NUCLEOTIDE SEQUENCE [LARGE SCALE GENOMIC DNA]</scope>
    <source>
        <strain evidence="8 9">DSM 15480</strain>
    </source>
</reference>
<evidence type="ECO:0000256" key="1">
    <source>
        <dbReference type="ARBA" id="ARBA00004141"/>
    </source>
</evidence>
<dbReference type="RefSeq" id="WP_073113067.1">
    <property type="nucleotide sequence ID" value="NZ_FQZY01000090.1"/>
</dbReference>
<feature type="transmembrane region" description="Helical" evidence="7">
    <location>
        <begin position="204"/>
        <end position="224"/>
    </location>
</feature>
<feature type="transmembrane region" description="Helical" evidence="7">
    <location>
        <begin position="287"/>
        <end position="308"/>
    </location>
</feature>
<feature type="transmembrane region" description="Helical" evidence="7">
    <location>
        <begin position="352"/>
        <end position="374"/>
    </location>
</feature>
<evidence type="ECO:0000313" key="9">
    <source>
        <dbReference type="Proteomes" id="UP000184301"/>
    </source>
</evidence>
<feature type="transmembrane region" description="Helical" evidence="7">
    <location>
        <begin position="90"/>
        <end position="108"/>
    </location>
</feature>
<feature type="transmembrane region" description="Helical" evidence="7">
    <location>
        <begin position="410"/>
        <end position="433"/>
    </location>
</feature>
<dbReference type="EMBL" id="FQZY01000090">
    <property type="protein sequence ID" value="SHK81333.1"/>
    <property type="molecule type" value="Genomic_DNA"/>
</dbReference>
<feature type="transmembrane region" description="Helical" evidence="7">
    <location>
        <begin position="138"/>
        <end position="158"/>
    </location>
</feature>
<sequence>MSTETKKLDNALFDLNGKPSYKQAFPLALQHVVAMIVGCVTPAIIIGGMAMDSGEITAADMTILVQSALLIAGIATLMQLASWKHRIGSGLPVIMGVSFAYLASLQGITEQFDLATLFGATLVGGVVAVLVGIFIKRLLFLFPPLVTGTVVFVIGVTLYPTAVKYMAGGAGSENYGSWQNWVVALITLAVVTVLNHCTKGITKLASILIGMVVGYIVAIFFGLVDFSAVAQANWIQFTEPVHFGLKFEASSIITMAILYTINSVQAIGDFTATTDGGMDRVPTEQELSGGIIGNGLASMIGAVIGGLPTATFSQNVGIVTTTKVVAKRVFYMASGMIIIAGLIPKFASALTTIPSCVLGGATISVFASITMTGIKLIAKSELTARNTAIVGLGVALGVGVTLVPETLAAFPQWVTLIFGKSAVVLATIITVVLNQILPKDVEETAV</sequence>
<accession>A0A1M6VIJ1</accession>
<keyword evidence="3" id="KW-0813">Transport</keyword>
<evidence type="ECO:0000256" key="6">
    <source>
        <dbReference type="ARBA" id="ARBA00023136"/>
    </source>
</evidence>
<comment type="similarity">
    <text evidence="2">Belongs to the nucleobase:cation symporter-2 (NCS2) (TC 2.A.40) family.</text>
</comment>
<dbReference type="NCBIfam" id="TIGR00801">
    <property type="entry name" value="ncs2"/>
    <property type="match status" value="1"/>
</dbReference>
<dbReference type="Pfam" id="PF00860">
    <property type="entry name" value="Xan_ur_permease"/>
    <property type="match status" value="1"/>
</dbReference>
<keyword evidence="9" id="KW-1185">Reference proteome</keyword>
<protein>
    <submittedName>
        <fullName evidence="8">Nucleobase:cation symporter-2, NCS2 family</fullName>
    </submittedName>
</protein>
<dbReference type="AlphaFoldDB" id="A0A1M6VIJ1"/>
<evidence type="ECO:0000256" key="5">
    <source>
        <dbReference type="ARBA" id="ARBA00022989"/>
    </source>
</evidence>
<proteinExistence type="inferred from homology"/>
<dbReference type="PANTHER" id="PTHR42810">
    <property type="entry name" value="PURINE PERMEASE C1399.01C-RELATED"/>
    <property type="match status" value="1"/>
</dbReference>
<feature type="transmembrane region" description="Helical" evidence="7">
    <location>
        <begin position="178"/>
        <end position="197"/>
    </location>
</feature>
<comment type="subcellular location">
    <subcellularLocation>
        <location evidence="1">Membrane</location>
        <topology evidence="1">Multi-pass membrane protein</topology>
    </subcellularLocation>
</comment>
<dbReference type="InterPro" id="IPR006043">
    <property type="entry name" value="NCS2"/>
</dbReference>
<organism evidence="8 9">
    <name type="scientific">Hespellia stercorisuis DSM 15480</name>
    <dbReference type="NCBI Taxonomy" id="1121950"/>
    <lineage>
        <taxon>Bacteria</taxon>
        <taxon>Bacillati</taxon>
        <taxon>Bacillota</taxon>
        <taxon>Clostridia</taxon>
        <taxon>Lachnospirales</taxon>
        <taxon>Lachnospiraceae</taxon>
        <taxon>Hespellia</taxon>
    </lineage>
</organism>
<dbReference type="GO" id="GO:0042907">
    <property type="term" value="F:xanthine transmembrane transporter activity"/>
    <property type="evidence" value="ECO:0007669"/>
    <property type="project" value="TreeGrafter"/>
</dbReference>
<evidence type="ECO:0000313" key="8">
    <source>
        <dbReference type="EMBL" id="SHK81333.1"/>
    </source>
</evidence>